<keyword evidence="3" id="KW-1185">Reference proteome</keyword>
<dbReference type="HOGENOM" id="CLU_115536_1_0_11"/>
<feature type="domain" description="Transthyretin/hydroxyisourate hydrolase" evidence="1">
    <location>
        <begin position="1"/>
        <end position="115"/>
    </location>
</feature>
<dbReference type="SUPFAM" id="SSF49472">
    <property type="entry name" value="Transthyretin (synonym: prealbumin)"/>
    <property type="match status" value="1"/>
</dbReference>
<evidence type="ECO:0000313" key="2">
    <source>
        <dbReference type="EMBL" id="ACU73110.1"/>
    </source>
</evidence>
<dbReference type="RefSeq" id="WP_015792839.1">
    <property type="nucleotide sequence ID" value="NC_013131.1"/>
</dbReference>
<organism evidence="2 3">
    <name type="scientific">Catenulispora acidiphila (strain DSM 44928 / JCM 14897 / NBRC 102108 / NRRL B-24433 / ID139908)</name>
    <dbReference type="NCBI Taxonomy" id="479433"/>
    <lineage>
        <taxon>Bacteria</taxon>
        <taxon>Bacillati</taxon>
        <taxon>Actinomycetota</taxon>
        <taxon>Actinomycetes</taxon>
        <taxon>Catenulisporales</taxon>
        <taxon>Catenulisporaceae</taxon>
        <taxon>Catenulispora</taxon>
    </lineage>
</organism>
<dbReference type="PANTHER" id="PTHR10395">
    <property type="entry name" value="URICASE AND TRANSTHYRETIN-RELATED"/>
    <property type="match status" value="1"/>
</dbReference>
<dbReference type="InParanoid" id="C7QI65"/>
<accession>C7QI65</accession>
<dbReference type="Pfam" id="PF00576">
    <property type="entry name" value="Transthyretin"/>
    <property type="match status" value="1"/>
</dbReference>
<name>C7QI65_CATAD</name>
<dbReference type="OrthoDB" id="4212309at2"/>
<dbReference type="InterPro" id="IPR036817">
    <property type="entry name" value="Transthyretin/HIU_hydrolase_sf"/>
</dbReference>
<dbReference type="PANTHER" id="PTHR10395:SF7">
    <property type="entry name" value="5-HYDROXYISOURATE HYDROLASE"/>
    <property type="match status" value="1"/>
</dbReference>
<dbReference type="GO" id="GO:0006144">
    <property type="term" value="P:purine nucleobase metabolic process"/>
    <property type="evidence" value="ECO:0007669"/>
    <property type="project" value="TreeGrafter"/>
</dbReference>
<dbReference type="EMBL" id="CP001700">
    <property type="protein sequence ID" value="ACU73110.1"/>
    <property type="molecule type" value="Genomic_DNA"/>
</dbReference>
<dbReference type="STRING" id="479433.Caci_4246"/>
<dbReference type="KEGG" id="cai:Caci_4246"/>
<dbReference type="AlphaFoldDB" id="C7QI65"/>
<sequence>MKLSILVIDVAFGVPGAELSARLRRRSEAGWQELSTGRTGGDGRLELHPAPAGRGTYQLVFDLDGYYHGLGSVPLHPRAIVEFRVTDAHKDLQLALFISPHSFCTFQDSGAMPPRIPDFATDAGPASAERAG</sequence>
<proteinExistence type="predicted"/>
<reference evidence="2 3" key="1">
    <citation type="journal article" date="2009" name="Stand. Genomic Sci.">
        <title>Complete genome sequence of Catenulispora acidiphila type strain (ID 139908).</title>
        <authorList>
            <person name="Copeland A."/>
            <person name="Lapidus A."/>
            <person name="Glavina Del Rio T."/>
            <person name="Nolan M."/>
            <person name="Lucas S."/>
            <person name="Chen F."/>
            <person name="Tice H."/>
            <person name="Cheng J.F."/>
            <person name="Bruce D."/>
            <person name="Goodwin L."/>
            <person name="Pitluck S."/>
            <person name="Mikhailova N."/>
            <person name="Pati A."/>
            <person name="Ivanova N."/>
            <person name="Mavromatis K."/>
            <person name="Chen A."/>
            <person name="Palaniappan K."/>
            <person name="Chain P."/>
            <person name="Land M."/>
            <person name="Hauser L."/>
            <person name="Chang Y.J."/>
            <person name="Jeffries C.D."/>
            <person name="Chertkov O."/>
            <person name="Brettin T."/>
            <person name="Detter J.C."/>
            <person name="Han C."/>
            <person name="Ali Z."/>
            <person name="Tindall B.J."/>
            <person name="Goker M."/>
            <person name="Bristow J."/>
            <person name="Eisen J.A."/>
            <person name="Markowitz V."/>
            <person name="Hugenholtz P."/>
            <person name="Kyrpides N.C."/>
            <person name="Klenk H.P."/>
        </authorList>
    </citation>
    <scope>NUCLEOTIDE SEQUENCE [LARGE SCALE GENOMIC DNA]</scope>
    <source>
        <strain evidence="3">DSM 44928 / JCM 14897 / NBRC 102108 / NRRL B-24433 / ID139908</strain>
    </source>
</reference>
<evidence type="ECO:0000313" key="3">
    <source>
        <dbReference type="Proteomes" id="UP000000851"/>
    </source>
</evidence>
<dbReference type="Proteomes" id="UP000000851">
    <property type="component" value="Chromosome"/>
</dbReference>
<dbReference type="eggNOG" id="COG2351">
    <property type="taxonomic scope" value="Bacteria"/>
</dbReference>
<gene>
    <name evidence="2" type="ordered locus">Caci_4246</name>
</gene>
<dbReference type="InterPro" id="IPR023416">
    <property type="entry name" value="Transthyretin/HIU_hydrolase_d"/>
</dbReference>
<protein>
    <submittedName>
        <fullName evidence="2">Transthyretin</fullName>
    </submittedName>
</protein>
<evidence type="ECO:0000259" key="1">
    <source>
        <dbReference type="SMART" id="SM00095"/>
    </source>
</evidence>
<dbReference type="Gene3D" id="2.60.40.180">
    <property type="entry name" value="Transthyretin/hydroxyisourate hydrolase domain"/>
    <property type="match status" value="1"/>
</dbReference>
<dbReference type="SMART" id="SM00095">
    <property type="entry name" value="TR_THY"/>
    <property type="match status" value="1"/>
</dbReference>